<evidence type="ECO:0000259" key="9">
    <source>
        <dbReference type="PROSITE" id="PS50928"/>
    </source>
</evidence>
<sequence>MKPRLDLLPVYAVLFMVFLYGPMLLMPLFSFNDATFATFPLKGFTTRHYVDMAANTSMMAALRNSLVVGISVSVIATALAVPASLALTRHRVPGRGAILSFMMMPLVVPSIVLAVALLVIILRILDVPLSLVTVAAGHLMLCIPFAMTVLMARLEGFDRSLEEASGDLGATSWSTFRRVTLPLAAPAVISSLLLCFIISFDEFVISFFLTGTETTLPVFLFSQLRFPNRLPGTLALGSLILVVSAVLVVVAEVIRRRGVASDNPGDL</sequence>
<feature type="transmembrane region" description="Helical" evidence="8">
    <location>
        <begin position="131"/>
        <end position="152"/>
    </location>
</feature>
<name>A0A2W5SJN8_CERSP</name>
<dbReference type="SUPFAM" id="SSF161098">
    <property type="entry name" value="MetI-like"/>
    <property type="match status" value="1"/>
</dbReference>
<dbReference type="EMBL" id="QFQS01000001">
    <property type="protein sequence ID" value="PZQ99884.1"/>
    <property type="molecule type" value="Genomic_DNA"/>
</dbReference>
<dbReference type="AlphaFoldDB" id="A0A2W5SJN8"/>
<dbReference type="Gene3D" id="1.10.3720.10">
    <property type="entry name" value="MetI-like"/>
    <property type="match status" value="1"/>
</dbReference>
<evidence type="ECO:0000256" key="6">
    <source>
        <dbReference type="ARBA" id="ARBA00022989"/>
    </source>
</evidence>
<feature type="transmembrane region" description="Helical" evidence="8">
    <location>
        <begin position="99"/>
        <end position="125"/>
    </location>
</feature>
<comment type="caution">
    <text evidence="10">The sequence shown here is derived from an EMBL/GenBank/DDBJ whole genome shotgun (WGS) entry which is preliminary data.</text>
</comment>
<dbReference type="GO" id="GO:0055085">
    <property type="term" value="P:transmembrane transport"/>
    <property type="evidence" value="ECO:0007669"/>
    <property type="project" value="InterPro"/>
</dbReference>
<dbReference type="CDD" id="cd06261">
    <property type="entry name" value="TM_PBP2"/>
    <property type="match status" value="1"/>
</dbReference>
<comment type="similarity">
    <text evidence="2">Belongs to the binding-protein-dependent transport system permease family. CysTW subfamily.</text>
</comment>
<keyword evidence="3 8" id="KW-0813">Transport</keyword>
<gene>
    <name evidence="10" type="ORF">DI533_04415</name>
</gene>
<keyword evidence="5 8" id="KW-0812">Transmembrane</keyword>
<evidence type="ECO:0000256" key="8">
    <source>
        <dbReference type="RuleBase" id="RU363032"/>
    </source>
</evidence>
<proteinExistence type="inferred from homology"/>
<evidence type="ECO:0000256" key="1">
    <source>
        <dbReference type="ARBA" id="ARBA00004651"/>
    </source>
</evidence>
<dbReference type="Pfam" id="PF00528">
    <property type="entry name" value="BPD_transp_1"/>
    <property type="match status" value="1"/>
</dbReference>
<feature type="transmembrane region" description="Helical" evidence="8">
    <location>
        <begin position="230"/>
        <end position="251"/>
    </location>
</feature>
<evidence type="ECO:0000256" key="5">
    <source>
        <dbReference type="ARBA" id="ARBA00022692"/>
    </source>
</evidence>
<dbReference type="InterPro" id="IPR035906">
    <property type="entry name" value="MetI-like_sf"/>
</dbReference>
<dbReference type="PROSITE" id="PS50928">
    <property type="entry name" value="ABC_TM1"/>
    <property type="match status" value="1"/>
</dbReference>
<evidence type="ECO:0000256" key="4">
    <source>
        <dbReference type="ARBA" id="ARBA00022475"/>
    </source>
</evidence>
<dbReference type="InterPro" id="IPR000515">
    <property type="entry name" value="MetI-like"/>
</dbReference>
<protein>
    <submittedName>
        <fullName evidence="10">Spermidine/putrescine ABC transporter</fullName>
    </submittedName>
</protein>
<dbReference type="GO" id="GO:0005886">
    <property type="term" value="C:plasma membrane"/>
    <property type="evidence" value="ECO:0007669"/>
    <property type="project" value="UniProtKB-SubCell"/>
</dbReference>
<feature type="domain" description="ABC transmembrane type-1" evidence="9">
    <location>
        <begin position="62"/>
        <end position="251"/>
    </location>
</feature>
<feature type="transmembrane region" description="Helical" evidence="8">
    <location>
        <begin position="66"/>
        <end position="87"/>
    </location>
</feature>
<organism evidence="10 11">
    <name type="scientific">Cereibacter sphaeroides</name>
    <name type="common">Rhodobacter sphaeroides</name>
    <dbReference type="NCBI Taxonomy" id="1063"/>
    <lineage>
        <taxon>Bacteria</taxon>
        <taxon>Pseudomonadati</taxon>
        <taxon>Pseudomonadota</taxon>
        <taxon>Alphaproteobacteria</taxon>
        <taxon>Rhodobacterales</taxon>
        <taxon>Paracoccaceae</taxon>
        <taxon>Cereibacter</taxon>
    </lineage>
</organism>
<evidence type="ECO:0000256" key="2">
    <source>
        <dbReference type="ARBA" id="ARBA00007069"/>
    </source>
</evidence>
<feature type="transmembrane region" description="Helical" evidence="8">
    <location>
        <begin position="7"/>
        <end position="29"/>
    </location>
</feature>
<accession>A0A2W5SJN8</accession>
<evidence type="ECO:0000313" key="10">
    <source>
        <dbReference type="EMBL" id="PZQ99884.1"/>
    </source>
</evidence>
<dbReference type="PANTHER" id="PTHR43848:SF2">
    <property type="entry name" value="PUTRESCINE TRANSPORT SYSTEM PERMEASE PROTEIN POTI"/>
    <property type="match status" value="1"/>
</dbReference>
<reference evidence="10 11" key="1">
    <citation type="submission" date="2017-08" db="EMBL/GenBank/DDBJ databases">
        <title>Infants hospitalized years apart are colonized by the same room-sourced microbial strains.</title>
        <authorList>
            <person name="Brooks B."/>
            <person name="Olm M.R."/>
            <person name="Firek B.A."/>
            <person name="Baker R."/>
            <person name="Thomas B.C."/>
            <person name="Morowitz M.J."/>
            <person name="Banfield J.F."/>
        </authorList>
    </citation>
    <scope>NUCLEOTIDE SEQUENCE [LARGE SCALE GENOMIC DNA]</scope>
    <source>
        <strain evidence="10">S2_003_000_R2_11</strain>
    </source>
</reference>
<evidence type="ECO:0000313" key="11">
    <source>
        <dbReference type="Proteomes" id="UP000248975"/>
    </source>
</evidence>
<keyword evidence="7 8" id="KW-0472">Membrane</keyword>
<keyword evidence="6 8" id="KW-1133">Transmembrane helix</keyword>
<evidence type="ECO:0000256" key="7">
    <source>
        <dbReference type="ARBA" id="ARBA00023136"/>
    </source>
</evidence>
<feature type="transmembrane region" description="Helical" evidence="8">
    <location>
        <begin position="183"/>
        <end position="210"/>
    </location>
</feature>
<keyword evidence="4" id="KW-1003">Cell membrane</keyword>
<dbReference type="InterPro" id="IPR051789">
    <property type="entry name" value="Bact_Polyamine_Transport"/>
</dbReference>
<dbReference type="PANTHER" id="PTHR43848">
    <property type="entry name" value="PUTRESCINE TRANSPORT SYSTEM PERMEASE PROTEIN POTI"/>
    <property type="match status" value="1"/>
</dbReference>
<dbReference type="Proteomes" id="UP000248975">
    <property type="component" value="Unassembled WGS sequence"/>
</dbReference>
<comment type="subcellular location">
    <subcellularLocation>
        <location evidence="1 8">Cell membrane</location>
        <topology evidence="1 8">Multi-pass membrane protein</topology>
    </subcellularLocation>
</comment>
<evidence type="ECO:0000256" key="3">
    <source>
        <dbReference type="ARBA" id="ARBA00022448"/>
    </source>
</evidence>